<gene>
    <name evidence="3" type="ORF">QEG54_002460</name>
</gene>
<comment type="subcellular location">
    <subcellularLocation>
        <location evidence="1">Membrane</location>
        <topology evidence="1">Single-pass membrane protein</topology>
    </subcellularLocation>
</comment>
<keyword evidence="2" id="KW-1133">Transmembrane helix</keyword>
<dbReference type="EMBL" id="ABLOKC030000011">
    <property type="protein sequence ID" value="EML1471725.1"/>
    <property type="molecule type" value="Genomic_DNA"/>
</dbReference>
<dbReference type="InterPro" id="IPR012902">
    <property type="entry name" value="N_methyl_site"/>
</dbReference>
<dbReference type="RefSeq" id="WP_048274782.1">
    <property type="nucleotide sequence ID" value="NZ_DAMADZ010000041.1"/>
</dbReference>
<evidence type="ECO:0000256" key="1">
    <source>
        <dbReference type="ARBA" id="ARBA00004167"/>
    </source>
</evidence>
<dbReference type="GO" id="GO:0016020">
    <property type="term" value="C:membrane"/>
    <property type="evidence" value="ECO:0007669"/>
    <property type="project" value="UniProtKB-SubCell"/>
</dbReference>
<dbReference type="AlphaFoldDB" id="A0AAI9DL33"/>
<dbReference type="NCBIfam" id="TIGR02532">
    <property type="entry name" value="IV_pilin_GFxxxE"/>
    <property type="match status" value="1"/>
</dbReference>
<evidence type="ECO:0000313" key="3">
    <source>
        <dbReference type="EMBL" id="EML1471725.1"/>
    </source>
</evidence>
<feature type="transmembrane region" description="Helical" evidence="2">
    <location>
        <begin position="12"/>
        <end position="30"/>
    </location>
</feature>
<organism evidence="3">
    <name type="scientific">Pluralibacter gergoviae</name>
    <name type="common">Enterobacter gergoviae</name>
    <dbReference type="NCBI Taxonomy" id="61647"/>
    <lineage>
        <taxon>Bacteria</taxon>
        <taxon>Pseudomonadati</taxon>
        <taxon>Pseudomonadota</taxon>
        <taxon>Gammaproteobacteria</taxon>
        <taxon>Enterobacterales</taxon>
        <taxon>Enterobacteriaceae</taxon>
        <taxon>Pluralibacter</taxon>
    </lineage>
</organism>
<dbReference type="NCBIfam" id="NF007800">
    <property type="entry name" value="PRK10506.1"/>
    <property type="match status" value="1"/>
</dbReference>
<protein>
    <submittedName>
        <fullName evidence="3">Prepilin peptidase-dependent protein</fullName>
    </submittedName>
</protein>
<dbReference type="Pfam" id="PF07963">
    <property type="entry name" value="N_methyl"/>
    <property type="match status" value="1"/>
</dbReference>
<reference evidence="3" key="1">
    <citation type="submission" date="2024-02" db="EMBL/GenBank/DDBJ databases">
        <authorList>
            <consortium name="Clinical and Environmental Microbiology Branch: Whole genome sequencing antimicrobial resistance pathogens in the healthcare setting"/>
        </authorList>
    </citation>
    <scope>NUCLEOTIDE SEQUENCE</scope>
    <source>
        <strain evidence="3">2021DK-00143</strain>
    </source>
</reference>
<keyword evidence="2" id="KW-0472">Membrane</keyword>
<accession>A0AAI9DL33</accession>
<name>A0AAI9DL33_PLUGE</name>
<keyword evidence="2" id="KW-0812">Transmembrane</keyword>
<dbReference type="SUPFAM" id="SSF54523">
    <property type="entry name" value="Pili subunits"/>
    <property type="match status" value="1"/>
</dbReference>
<dbReference type="InterPro" id="IPR045584">
    <property type="entry name" value="Pilin-like"/>
</dbReference>
<evidence type="ECO:0000256" key="2">
    <source>
        <dbReference type="SAM" id="Phobius"/>
    </source>
</evidence>
<proteinExistence type="predicted"/>
<sequence>MKREQGYTLTEMLVAMALMMILAGAGAWSWQRWQQRERLWQVAVQVRDYLALLRSDASWHRRDRLPEVRQGTAGWCLDAREENHPPCPADTPFVLLPAWPEVALEEMTPSLGFYGLRSTAWPGHVVLRSPAGRWRVVVSVWGRIRLCEAGRGQECP</sequence>
<comment type="caution">
    <text evidence="3">The sequence shown here is derived from an EMBL/GenBank/DDBJ whole genome shotgun (WGS) entry which is preliminary data.</text>
</comment>